<feature type="transmembrane region" description="Helical" evidence="5">
    <location>
        <begin position="309"/>
        <end position="330"/>
    </location>
</feature>
<accession>W9H8V4</accession>
<keyword evidence="3 5" id="KW-1133">Transmembrane helix</keyword>
<reference evidence="7 8" key="1">
    <citation type="submission" date="2013-08" db="EMBL/GenBank/DDBJ databases">
        <title>The genome sequence of Skermanella stibiiresistens.</title>
        <authorList>
            <person name="Zhu W."/>
            <person name="Wang G."/>
        </authorList>
    </citation>
    <scope>NUCLEOTIDE SEQUENCE [LARGE SCALE GENOMIC DNA]</scope>
    <source>
        <strain evidence="7 8">SB22</strain>
    </source>
</reference>
<dbReference type="PANTHER" id="PTHR23514:SF13">
    <property type="entry name" value="INNER MEMBRANE PROTEIN YBJJ"/>
    <property type="match status" value="1"/>
</dbReference>
<dbReference type="CDD" id="cd17393">
    <property type="entry name" value="MFS_MosC_like"/>
    <property type="match status" value="1"/>
</dbReference>
<organism evidence="7 8">
    <name type="scientific">Skermanella stibiiresistens SB22</name>
    <dbReference type="NCBI Taxonomy" id="1385369"/>
    <lineage>
        <taxon>Bacteria</taxon>
        <taxon>Pseudomonadati</taxon>
        <taxon>Pseudomonadota</taxon>
        <taxon>Alphaproteobacteria</taxon>
        <taxon>Rhodospirillales</taxon>
        <taxon>Azospirillaceae</taxon>
        <taxon>Skermanella</taxon>
    </lineage>
</organism>
<name>W9H8V4_9PROT</name>
<feature type="transmembrane region" description="Helical" evidence="5">
    <location>
        <begin position="214"/>
        <end position="233"/>
    </location>
</feature>
<dbReference type="PROSITE" id="PS50850">
    <property type="entry name" value="MFS"/>
    <property type="match status" value="1"/>
</dbReference>
<dbReference type="EMBL" id="AVFL01000008">
    <property type="protein sequence ID" value="EWY40238.1"/>
    <property type="molecule type" value="Genomic_DNA"/>
</dbReference>
<proteinExistence type="predicted"/>
<feature type="transmembrane region" description="Helical" evidence="5">
    <location>
        <begin position="52"/>
        <end position="76"/>
    </location>
</feature>
<feature type="transmembrane region" description="Helical" evidence="5">
    <location>
        <begin position="253"/>
        <end position="271"/>
    </location>
</feature>
<evidence type="ECO:0000256" key="4">
    <source>
        <dbReference type="ARBA" id="ARBA00023136"/>
    </source>
</evidence>
<dbReference type="OrthoDB" id="9810941at2"/>
<dbReference type="InterPro" id="IPR036259">
    <property type="entry name" value="MFS_trans_sf"/>
</dbReference>
<evidence type="ECO:0000256" key="5">
    <source>
        <dbReference type="SAM" id="Phobius"/>
    </source>
</evidence>
<dbReference type="Pfam" id="PF07690">
    <property type="entry name" value="MFS_1"/>
    <property type="match status" value="1"/>
</dbReference>
<comment type="subcellular location">
    <subcellularLocation>
        <location evidence="1">Membrane</location>
        <topology evidence="1">Multi-pass membrane protein</topology>
    </subcellularLocation>
</comment>
<dbReference type="PATRIC" id="fig|1385369.3.peg.2619"/>
<evidence type="ECO:0000256" key="2">
    <source>
        <dbReference type="ARBA" id="ARBA00022692"/>
    </source>
</evidence>
<feature type="domain" description="Major facilitator superfamily (MFS) profile" evidence="6">
    <location>
        <begin position="18"/>
        <end position="397"/>
    </location>
</feature>
<dbReference type="SUPFAM" id="SSF103473">
    <property type="entry name" value="MFS general substrate transporter"/>
    <property type="match status" value="1"/>
</dbReference>
<feature type="transmembrane region" description="Helical" evidence="5">
    <location>
        <begin position="342"/>
        <end position="363"/>
    </location>
</feature>
<sequence length="397" mass="39555">MVSAQTLPAADGYLPSRARIAIALIFFVNGAVLSSWVPHIPTVQRKLDLSTGMLGLALLGIACGSLLSMPLAGLLAARHGSRVVTLTAALLFCVATPPLLLAGSLPLLLVFLVLFGVFNGAMDVAMNAHGVAVERAIGRPVMSSLHAQFSIGGLVGAGSAVALLPLGVPPIVHVTTIAVLGFIIVIGSARFLLPHSADSGAGSGKEGGAGGHRFVLPRGPLLILGAMGFFILMTEGAMSDWTAVYLRSDLGTGAGFAGAGYAIFSAAMAVGRLTGDRMVAGLGAVAMVRWGAVLASVGLGGALLAHDPLIAIIGFGLVGLGLANIVPILFSAAGNTPGMAPGSAIAAVTTAGYCGFLAGPPLVGFVAEVIGLPGALGILAVAVGLMSSQAGLLKPRR</sequence>
<evidence type="ECO:0000256" key="1">
    <source>
        <dbReference type="ARBA" id="ARBA00004141"/>
    </source>
</evidence>
<evidence type="ECO:0000313" key="8">
    <source>
        <dbReference type="Proteomes" id="UP000019486"/>
    </source>
</evidence>
<feature type="transmembrane region" description="Helical" evidence="5">
    <location>
        <begin position="171"/>
        <end position="193"/>
    </location>
</feature>
<dbReference type="PANTHER" id="PTHR23514">
    <property type="entry name" value="BYPASS OF STOP CODON PROTEIN 6"/>
    <property type="match status" value="1"/>
</dbReference>
<feature type="transmembrane region" description="Helical" evidence="5">
    <location>
        <begin position="278"/>
        <end position="303"/>
    </location>
</feature>
<evidence type="ECO:0000256" key="3">
    <source>
        <dbReference type="ARBA" id="ARBA00022989"/>
    </source>
</evidence>
<dbReference type="GO" id="GO:0016020">
    <property type="term" value="C:membrane"/>
    <property type="evidence" value="ECO:0007669"/>
    <property type="project" value="UniProtKB-SubCell"/>
</dbReference>
<feature type="transmembrane region" description="Helical" evidence="5">
    <location>
        <begin position="83"/>
        <end position="101"/>
    </location>
</feature>
<keyword evidence="2 5" id="KW-0812">Transmembrane</keyword>
<feature type="transmembrane region" description="Helical" evidence="5">
    <location>
        <begin position="369"/>
        <end position="393"/>
    </location>
</feature>
<feature type="transmembrane region" description="Helical" evidence="5">
    <location>
        <begin position="107"/>
        <end position="126"/>
    </location>
</feature>
<dbReference type="InterPro" id="IPR011701">
    <property type="entry name" value="MFS"/>
</dbReference>
<gene>
    <name evidence="7" type="ORF">N825_36585</name>
</gene>
<protein>
    <submittedName>
        <fullName evidence="7">MFS transporter</fullName>
    </submittedName>
</protein>
<dbReference type="Gene3D" id="1.20.1250.20">
    <property type="entry name" value="MFS general substrate transporter like domains"/>
    <property type="match status" value="2"/>
</dbReference>
<keyword evidence="8" id="KW-1185">Reference proteome</keyword>
<dbReference type="InterPro" id="IPR051788">
    <property type="entry name" value="MFS_Transporter"/>
</dbReference>
<dbReference type="GO" id="GO:0022857">
    <property type="term" value="F:transmembrane transporter activity"/>
    <property type="evidence" value="ECO:0007669"/>
    <property type="project" value="InterPro"/>
</dbReference>
<evidence type="ECO:0000313" key="7">
    <source>
        <dbReference type="EMBL" id="EWY40238.1"/>
    </source>
</evidence>
<dbReference type="Proteomes" id="UP000019486">
    <property type="component" value="Unassembled WGS sequence"/>
</dbReference>
<feature type="transmembrane region" description="Helical" evidence="5">
    <location>
        <begin position="147"/>
        <end position="165"/>
    </location>
</feature>
<evidence type="ECO:0000259" key="6">
    <source>
        <dbReference type="PROSITE" id="PS50850"/>
    </source>
</evidence>
<dbReference type="STRING" id="1385369.N825_36585"/>
<keyword evidence="4 5" id="KW-0472">Membrane</keyword>
<dbReference type="AlphaFoldDB" id="W9H8V4"/>
<comment type="caution">
    <text evidence="7">The sequence shown here is derived from an EMBL/GenBank/DDBJ whole genome shotgun (WGS) entry which is preliminary data.</text>
</comment>
<dbReference type="InterPro" id="IPR020846">
    <property type="entry name" value="MFS_dom"/>
</dbReference>
<feature type="transmembrane region" description="Helical" evidence="5">
    <location>
        <begin position="20"/>
        <end position="40"/>
    </location>
</feature>